<dbReference type="InterPro" id="IPR002099">
    <property type="entry name" value="MutL/Mlh/PMS"/>
</dbReference>
<dbReference type="SUPFAM" id="SSF118116">
    <property type="entry name" value="DNA mismatch repair protein MutL"/>
    <property type="match status" value="1"/>
</dbReference>
<evidence type="ECO:0000256" key="1">
    <source>
        <dbReference type="ARBA" id="ARBA00006082"/>
    </source>
</evidence>
<keyword evidence="9" id="KW-1185">Reference proteome</keyword>
<dbReference type="AlphaFoldDB" id="A0A938WT54"/>
<name>A0A938WT54_9BACT</name>
<dbReference type="GO" id="GO:0016887">
    <property type="term" value="F:ATP hydrolysis activity"/>
    <property type="evidence" value="ECO:0007669"/>
    <property type="project" value="InterPro"/>
</dbReference>
<dbReference type="InterPro" id="IPR042121">
    <property type="entry name" value="MutL_C_regsub"/>
</dbReference>
<dbReference type="NCBIfam" id="TIGR00585">
    <property type="entry name" value="mutl"/>
    <property type="match status" value="1"/>
</dbReference>
<dbReference type="GO" id="GO:0004519">
    <property type="term" value="F:endonuclease activity"/>
    <property type="evidence" value="ECO:0007669"/>
    <property type="project" value="UniProtKB-KW"/>
</dbReference>
<dbReference type="FunFam" id="3.30.565.10:FF:000003">
    <property type="entry name" value="DNA mismatch repair endonuclease MutL"/>
    <property type="match status" value="1"/>
</dbReference>
<dbReference type="Gene3D" id="3.30.230.10">
    <property type="match status" value="1"/>
</dbReference>
<dbReference type="HAMAP" id="MF_00149">
    <property type="entry name" value="DNA_mis_repair"/>
    <property type="match status" value="1"/>
</dbReference>
<dbReference type="GO" id="GO:0032300">
    <property type="term" value="C:mismatch repair complex"/>
    <property type="evidence" value="ECO:0007669"/>
    <property type="project" value="InterPro"/>
</dbReference>
<dbReference type="CDD" id="cd16926">
    <property type="entry name" value="HATPase_MutL-MLH-PMS-like"/>
    <property type="match status" value="1"/>
</dbReference>
<comment type="similarity">
    <text evidence="1 5">Belongs to the DNA mismatch repair MutL/HexB family.</text>
</comment>
<organism evidence="8 9">
    <name type="scientific">Marseilla massiliensis</name>
    <dbReference type="NCBI Taxonomy" id="1841864"/>
    <lineage>
        <taxon>Bacteria</taxon>
        <taxon>Pseudomonadati</taxon>
        <taxon>Bacteroidota</taxon>
        <taxon>Bacteroidia</taxon>
        <taxon>Bacteroidales</taxon>
        <taxon>Prevotellaceae</taxon>
        <taxon>Marseilla</taxon>
    </lineage>
</organism>
<dbReference type="InterPro" id="IPR014790">
    <property type="entry name" value="MutL_C"/>
</dbReference>
<comment type="caution">
    <text evidence="8">The sequence shown here is derived from an EMBL/GenBank/DDBJ whole genome shotgun (WGS) entry which is preliminary data.</text>
</comment>
<dbReference type="InterPro" id="IPR036890">
    <property type="entry name" value="HATPase_C_sf"/>
</dbReference>
<evidence type="ECO:0000256" key="4">
    <source>
        <dbReference type="ARBA" id="ARBA00023204"/>
    </source>
</evidence>
<dbReference type="GO" id="GO:0005524">
    <property type="term" value="F:ATP binding"/>
    <property type="evidence" value="ECO:0007669"/>
    <property type="project" value="InterPro"/>
</dbReference>
<dbReference type="GO" id="GO:0140664">
    <property type="term" value="F:ATP-dependent DNA damage sensor activity"/>
    <property type="evidence" value="ECO:0007669"/>
    <property type="project" value="InterPro"/>
</dbReference>
<proteinExistence type="inferred from homology"/>
<dbReference type="GO" id="GO:0006298">
    <property type="term" value="P:mismatch repair"/>
    <property type="evidence" value="ECO:0007669"/>
    <property type="project" value="UniProtKB-UniRule"/>
</dbReference>
<evidence type="ECO:0000259" key="6">
    <source>
        <dbReference type="SMART" id="SM00853"/>
    </source>
</evidence>
<dbReference type="InterPro" id="IPR042120">
    <property type="entry name" value="MutL_C_dimsub"/>
</dbReference>
<dbReference type="SMART" id="SM01340">
    <property type="entry name" value="DNA_mis_repair"/>
    <property type="match status" value="1"/>
</dbReference>
<evidence type="ECO:0000256" key="2">
    <source>
        <dbReference type="ARBA" id="ARBA00021975"/>
    </source>
</evidence>
<dbReference type="PANTHER" id="PTHR10073">
    <property type="entry name" value="DNA MISMATCH REPAIR PROTEIN MLH, PMS, MUTL"/>
    <property type="match status" value="1"/>
</dbReference>
<dbReference type="InterPro" id="IPR014721">
    <property type="entry name" value="Ribsml_uS5_D2-typ_fold_subgr"/>
</dbReference>
<dbReference type="InterPro" id="IPR013507">
    <property type="entry name" value="DNA_mismatch_S5_2-like"/>
</dbReference>
<reference evidence="8" key="2">
    <citation type="journal article" date="2021" name="Sci. Rep.">
        <title>The distribution of antibiotic resistance genes in chicken gut microbiota commensals.</title>
        <authorList>
            <person name="Juricova H."/>
            <person name="Matiasovicova J."/>
            <person name="Kubasova T."/>
            <person name="Cejkova D."/>
            <person name="Rychlik I."/>
        </authorList>
    </citation>
    <scope>NUCLEOTIDE SEQUENCE</scope>
    <source>
        <strain evidence="8">An824</strain>
    </source>
</reference>
<dbReference type="Pfam" id="PF13589">
    <property type="entry name" value="HATPase_c_3"/>
    <property type="match status" value="1"/>
</dbReference>
<dbReference type="SMART" id="SM00853">
    <property type="entry name" value="MutL_C"/>
    <property type="match status" value="1"/>
</dbReference>
<dbReference type="Pfam" id="PF01119">
    <property type="entry name" value="DNA_mis_repair"/>
    <property type="match status" value="1"/>
</dbReference>
<feature type="domain" description="MutL C-terminal dimerisation" evidence="6">
    <location>
        <begin position="433"/>
        <end position="575"/>
    </location>
</feature>
<accession>A0A938WT54</accession>
<dbReference type="SUPFAM" id="SSF55874">
    <property type="entry name" value="ATPase domain of HSP90 chaperone/DNA topoisomerase II/histidine kinase"/>
    <property type="match status" value="1"/>
</dbReference>
<protein>
    <recommendedName>
        <fullName evidence="2 5">DNA mismatch repair protein MutL</fullName>
    </recommendedName>
</protein>
<dbReference type="InterPro" id="IPR020667">
    <property type="entry name" value="DNA_mismatch_repair_MutL"/>
</dbReference>
<reference evidence="8" key="1">
    <citation type="submission" date="2020-08" db="EMBL/GenBank/DDBJ databases">
        <authorList>
            <person name="Cejkova D."/>
            <person name="Kubasova T."/>
            <person name="Jahodarova E."/>
            <person name="Rychlik I."/>
        </authorList>
    </citation>
    <scope>NUCLEOTIDE SEQUENCE</scope>
    <source>
        <strain evidence="8">An824</strain>
    </source>
</reference>
<dbReference type="SUPFAM" id="SSF54211">
    <property type="entry name" value="Ribosomal protein S5 domain 2-like"/>
    <property type="match status" value="1"/>
</dbReference>
<dbReference type="Pfam" id="PF08676">
    <property type="entry name" value="MutL_C"/>
    <property type="match status" value="1"/>
</dbReference>
<evidence type="ECO:0000256" key="5">
    <source>
        <dbReference type="HAMAP-Rule" id="MF_00149"/>
    </source>
</evidence>
<sequence>MSDIIQLLPDSVANQIAAGEVIQRPASVIKELVENSVDAGAKTINVLVTDAGRTSIQVIDDGKGMSETDARMSFERHATSKIRKADDLFALHTMGFRGEALASIAAVAQVELRTRRECDEIGTHLSIAGSKVIGQEPVSCPVGSNFSVENIFYNVPARRKFLKSNATELNNILAAFERIALVYPSISFTFHSNGTETLNLRSGSMRQRIVDIFGKKINQDLLPVGVETTVCNISGFIGKPESARKKGAHQYFFVNGRYMKHPYFHKAVMTAYERLLPLGEQVPYFIYFDVNPEDIDVNIHPTKTEIKFENEQTVWQILLAAVKDSLGRFNDVPSIDFDTEGRPDIPVYDPSQGFTDAPKLDFNPSYNPFKSVSSYTPSAHKESVPDDWDKLYEGLRGGEADAGITPAPEPAGMFESNESPADGDCTVDEKSPAHYQYKGRYIMTAVKSGLMLVDQHRAHTRILYEKYLGQISSHNGVSQQMLFPEMVSFTPSETVLLQNMLHDLESLGFELSPMGGGSYSVNGVPAGLDGVDYVKLLKNMVSEYADTGASAGDEISRSLALKLARSAAVPYGQVLGNSEMESIVNELFTCSNVNYTPDGKPIVAMLKQQDIERLFG</sequence>
<dbReference type="Gene3D" id="3.30.565.10">
    <property type="entry name" value="Histidine kinase-like ATPase, C-terminal domain"/>
    <property type="match status" value="1"/>
</dbReference>
<dbReference type="PANTHER" id="PTHR10073:SF12">
    <property type="entry name" value="DNA MISMATCH REPAIR PROTEIN MLH1"/>
    <property type="match status" value="1"/>
</dbReference>
<dbReference type="InterPro" id="IPR038973">
    <property type="entry name" value="MutL/Mlh/Pms-like"/>
</dbReference>
<keyword evidence="8" id="KW-0255">Endonuclease</keyword>
<evidence type="ECO:0000313" key="9">
    <source>
        <dbReference type="Proteomes" id="UP000706891"/>
    </source>
</evidence>
<keyword evidence="8" id="KW-0378">Hydrolase</keyword>
<dbReference type="GO" id="GO:0030983">
    <property type="term" value="F:mismatched DNA binding"/>
    <property type="evidence" value="ECO:0007669"/>
    <property type="project" value="InterPro"/>
</dbReference>
<keyword evidence="8" id="KW-0540">Nuclease</keyword>
<keyword evidence="3 5" id="KW-0227">DNA damage</keyword>
<evidence type="ECO:0000313" key="8">
    <source>
        <dbReference type="EMBL" id="MBM6673883.1"/>
    </source>
</evidence>
<feature type="domain" description="DNA mismatch repair protein S5" evidence="7">
    <location>
        <begin position="209"/>
        <end position="327"/>
    </location>
</feature>
<dbReference type="Gene3D" id="3.30.1370.100">
    <property type="entry name" value="MutL, C-terminal domain, regulatory subdomain"/>
    <property type="match status" value="1"/>
</dbReference>
<dbReference type="PROSITE" id="PS00058">
    <property type="entry name" value="DNA_MISMATCH_REPAIR_1"/>
    <property type="match status" value="1"/>
</dbReference>
<evidence type="ECO:0000259" key="7">
    <source>
        <dbReference type="SMART" id="SM01340"/>
    </source>
</evidence>
<comment type="function">
    <text evidence="5">This protein is involved in the repair of mismatches in DNA. It is required for dam-dependent methyl-directed DNA mismatch repair. May act as a 'molecular matchmaker', a protein that promotes the formation of a stable complex between two or more DNA-binding proteins in an ATP-dependent manner without itself being part of a final effector complex.</text>
</comment>
<dbReference type="InterPro" id="IPR014762">
    <property type="entry name" value="DNA_mismatch_repair_CS"/>
</dbReference>
<dbReference type="InterPro" id="IPR020568">
    <property type="entry name" value="Ribosomal_Su5_D2-typ_SF"/>
</dbReference>
<keyword evidence="4 5" id="KW-0234">DNA repair</keyword>
<gene>
    <name evidence="5 8" type="primary">mutL</name>
    <name evidence="8" type="ORF">H6A34_08340</name>
</gene>
<evidence type="ECO:0000256" key="3">
    <source>
        <dbReference type="ARBA" id="ARBA00022763"/>
    </source>
</evidence>
<dbReference type="RefSeq" id="WP_205104841.1">
    <property type="nucleotide sequence ID" value="NZ_JACJJG010000041.1"/>
</dbReference>
<dbReference type="EMBL" id="JACJJG010000041">
    <property type="protein sequence ID" value="MBM6673883.1"/>
    <property type="molecule type" value="Genomic_DNA"/>
</dbReference>
<dbReference type="Gene3D" id="3.30.1540.20">
    <property type="entry name" value="MutL, C-terminal domain, dimerisation subdomain"/>
    <property type="match status" value="1"/>
</dbReference>
<dbReference type="CDD" id="cd00782">
    <property type="entry name" value="MutL_Trans"/>
    <property type="match status" value="1"/>
</dbReference>
<dbReference type="InterPro" id="IPR037198">
    <property type="entry name" value="MutL_C_sf"/>
</dbReference>
<dbReference type="Proteomes" id="UP000706891">
    <property type="component" value="Unassembled WGS sequence"/>
</dbReference>